<dbReference type="EMBL" id="JRWG01000004">
    <property type="protein sequence ID" value="KXN99029.1"/>
    <property type="molecule type" value="Genomic_DNA"/>
</dbReference>
<evidence type="ECO:0000313" key="2">
    <source>
        <dbReference type="Proteomes" id="UP000070138"/>
    </source>
</evidence>
<dbReference type="InterPro" id="IPR015943">
    <property type="entry name" value="WD40/YVTN_repeat-like_dom_sf"/>
</dbReference>
<dbReference type="RefSeq" id="WP_062621806.1">
    <property type="nucleotide sequence ID" value="NZ_JRWG01000004.1"/>
</dbReference>
<name>A0A137RHR3_9FLAO</name>
<accession>A0A137RHR3</accession>
<protein>
    <submittedName>
        <fullName evidence="1">Uncharacterized protein</fullName>
    </submittedName>
</protein>
<dbReference type="PROSITE" id="PS51257">
    <property type="entry name" value="PROKAR_LIPOPROTEIN"/>
    <property type="match status" value="1"/>
</dbReference>
<reference evidence="1 2" key="2">
    <citation type="journal article" date="2016" name="Int. J. Syst. Evol. Microbiol.">
        <title>Vitellibacter aquimaris sp. nov., a marine bacterium isolated from seawater.</title>
        <authorList>
            <person name="Thevarajoo S."/>
            <person name="Selvaratnam C."/>
            <person name="Goh K.M."/>
            <person name="Hong K.W."/>
            <person name="Chan X.Y."/>
            <person name="Chan K.G."/>
            <person name="Chong C.S."/>
        </authorList>
    </citation>
    <scope>NUCLEOTIDE SEQUENCE [LARGE SCALE GENOMIC DNA]</scope>
    <source>
        <strain evidence="1 2">D-24</strain>
    </source>
</reference>
<reference evidence="2" key="1">
    <citation type="submission" date="2014-10" db="EMBL/GenBank/DDBJ databases">
        <title>Genome sequencing of Vitellibacter sp. D-24.</title>
        <authorList>
            <person name="Thevarajoo S."/>
            <person name="Selvaratnam C."/>
            <person name="Goh K.M."/>
            <person name="Chong C.S."/>
        </authorList>
    </citation>
    <scope>NUCLEOTIDE SEQUENCE [LARGE SCALE GENOMIC DNA]</scope>
    <source>
        <strain evidence="2">D-24</strain>
    </source>
</reference>
<dbReference type="OrthoDB" id="1093345at2"/>
<dbReference type="AlphaFoldDB" id="A0A137RHR3"/>
<sequence length="824" mass="90484">MRKILGKLLALLLFVPMLLGVFGSCDKTPPKTGTLMDFVPEGASVVFKISNFENLQADIEANSLLSKFEKTAPYSYFAEKKVLLKNLHPASQSLLCINKVNDSTSAYTFISKQTKNLFQPDSLKNKTIETLQFDEQSFQRITVDRGLPAAGTEIAYSAIIDSVFVLSSSQQILQDILKGRTERDETFKKVFNLPSSNGCTALLRGNTIALNDSTKINFTSWSALDVAIAPESFTAIGITLATDTIPQLLNVFEGQVPQQNDVAALVPTDALGAVSFTFNDAETFQKKLRAFRGEKETVKTTGIFGSASEVGNIQLKNGNAIFIKSIDASLTNDALARYLTSHSIFREIEISSFGEPQLFKQTFSPLINSETASYVFQLENFFVFTENESTAEELISSFQNNNTLKNTSYFENTAKDLSTASSLLIYKMQGAFSEAISGFFNSNSGADIKNISFGEFPLAALQFSFDRNFAHLTLSCKEAGATAKSVSAKVSEKFNISLESPLLNAPQLIESNNGSSNVAVQDIANTLYFISGSGKILWTKKLGAPILGEIETVEIAGGGNKQIAFATSDAFYILDRNGKDAKGFPIKFKDKVTQPLSVFDYDNNRNYRFVIVQGKEVLMYDKNGKAVKGFGFNRAKSNIVQSPVHIRMGNKDYIVVAEENGKLNILSRVGKSRVSVSKSFNFSEIPVAEEDNTFVVITKENTKERISQDGKVSSQKLDVGSNYWFAILGNTKVTLDDNLLRINGKLAELPLGLYTRPEIFNISRNSYITITETQEKKVFVFDKNGELLNGFPVYGTSAASMGAASPKNLVVKGDAKNVVYYSIN</sequence>
<dbReference type="STRING" id="1548749.LS48_08090"/>
<organism evidence="1 2">
    <name type="scientific">Aequorivita aquimaris</name>
    <dbReference type="NCBI Taxonomy" id="1548749"/>
    <lineage>
        <taxon>Bacteria</taxon>
        <taxon>Pseudomonadati</taxon>
        <taxon>Bacteroidota</taxon>
        <taxon>Flavobacteriia</taxon>
        <taxon>Flavobacteriales</taxon>
        <taxon>Flavobacteriaceae</taxon>
        <taxon>Aequorivita</taxon>
    </lineage>
</organism>
<proteinExistence type="predicted"/>
<dbReference type="Gene3D" id="2.130.10.10">
    <property type="entry name" value="YVTN repeat-like/Quinoprotein amine dehydrogenase"/>
    <property type="match status" value="1"/>
</dbReference>
<comment type="caution">
    <text evidence="1">The sequence shown here is derived from an EMBL/GenBank/DDBJ whole genome shotgun (WGS) entry which is preliminary data.</text>
</comment>
<gene>
    <name evidence="1" type="ORF">LS48_08090</name>
</gene>
<dbReference type="PATRIC" id="fig|1548749.3.peg.1704"/>
<dbReference type="Proteomes" id="UP000070138">
    <property type="component" value="Unassembled WGS sequence"/>
</dbReference>
<keyword evidence="2" id="KW-1185">Reference proteome</keyword>
<evidence type="ECO:0000313" key="1">
    <source>
        <dbReference type="EMBL" id="KXN99029.1"/>
    </source>
</evidence>